<feature type="non-terminal residue" evidence="2">
    <location>
        <position position="194"/>
    </location>
</feature>
<proteinExistence type="predicted"/>
<gene>
    <name evidence="2" type="ORF">X975_07218</name>
</gene>
<dbReference type="EMBL" id="KK118872">
    <property type="protein sequence ID" value="KFM74108.1"/>
    <property type="molecule type" value="Genomic_DNA"/>
</dbReference>
<dbReference type="Proteomes" id="UP000054359">
    <property type="component" value="Unassembled WGS sequence"/>
</dbReference>
<accession>A0A087U9R9</accession>
<dbReference type="InterPro" id="IPR036397">
    <property type="entry name" value="RNaseH_sf"/>
</dbReference>
<feature type="domain" description="Transposase Tc1-like" evidence="1">
    <location>
        <begin position="4"/>
        <end position="51"/>
    </location>
</feature>
<dbReference type="GO" id="GO:0003677">
    <property type="term" value="F:DNA binding"/>
    <property type="evidence" value="ECO:0007669"/>
    <property type="project" value="InterPro"/>
</dbReference>
<protein>
    <submittedName>
        <fullName evidence="2">Transposable element Tcb2 transposase</fullName>
    </submittedName>
</protein>
<dbReference type="Pfam" id="PF01498">
    <property type="entry name" value="HTH_Tnp_Tc3_2"/>
    <property type="match status" value="1"/>
</dbReference>
<reference evidence="2 3" key="1">
    <citation type="submission" date="2013-11" db="EMBL/GenBank/DDBJ databases">
        <title>Genome sequencing of Stegodyphus mimosarum.</title>
        <authorList>
            <person name="Bechsgaard J."/>
        </authorList>
    </citation>
    <scope>NUCLEOTIDE SEQUENCE [LARGE SCALE GENOMIC DNA]</scope>
</reference>
<dbReference type="Gene3D" id="3.30.420.10">
    <property type="entry name" value="Ribonuclease H-like superfamily/Ribonuclease H"/>
    <property type="match status" value="1"/>
</dbReference>
<keyword evidence="3" id="KW-1185">Reference proteome</keyword>
<evidence type="ECO:0000259" key="1">
    <source>
        <dbReference type="Pfam" id="PF01498"/>
    </source>
</evidence>
<dbReference type="InterPro" id="IPR002492">
    <property type="entry name" value="Transposase_Tc1-like"/>
</dbReference>
<dbReference type="GO" id="GO:0006313">
    <property type="term" value="P:DNA transposition"/>
    <property type="evidence" value="ECO:0007669"/>
    <property type="project" value="InterPro"/>
</dbReference>
<evidence type="ECO:0000313" key="2">
    <source>
        <dbReference type="EMBL" id="KFM74108.1"/>
    </source>
</evidence>
<dbReference type="AlphaFoldDB" id="A0A087U9R9"/>
<dbReference type="OrthoDB" id="6422926at2759"/>
<name>A0A087U9R9_STEMI</name>
<dbReference type="GO" id="GO:0015074">
    <property type="term" value="P:DNA integration"/>
    <property type="evidence" value="ECO:0007669"/>
    <property type="project" value="InterPro"/>
</dbReference>
<dbReference type="OMA" id="NDNARPP"/>
<organism evidence="2 3">
    <name type="scientific">Stegodyphus mimosarum</name>
    <name type="common">African social velvet spider</name>
    <dbReference type="NCBI Taxonomy" id="407821"/>
    <lineage>
        <taxon>Eukaryota</taxon>
        <taxon>Metazoa</taxon>
        <taxon>Ecdysozoa</taxon>
        <taxon>Arthropoda</taxon>
        <taxon>Chelicerata</taxon>
        <taxon>Arachnida</taxon>
        <taxon>Araneae</taxon>
        <taxon>Araneomorphae</taxon>
        <taxon>Entelegynae</taxon>
        <taxon>Eresoidea</taxon>
        <taxon>Eresidae</taxon>
        <taxon>Stegodyphus</taxon>
    </lineage>
</organism>
<sequence>MAKSIGRLVSTSTVRRRLHEGGLYARLPAICVPLTSRHKRGHLQWTRKHVHWTPDQWRAVLFTDESRFSLESDSRRYLIWREPGIRYHPSNIPERDAYGRGSVCVWGSIPLGGCTDLHVFPRGIVNAQVYRDDILDAYVRSYARAIGDAFLLQNDNARPPRTRIVPDYLQKETVMRMEWPTRFPKILSRTFGML</sequence>
<evidence type="ECO:0000313" key="3">
    <source>
        <dbReference type="Proteomes" id="UP000054359"/>
    </source>
</evidence>